<reference evidence="1" key="1">
    <citation type="submission" date="2021-02" db="EMBL/GenBank/DDBJ databases">
        <authorList>
            <person name="Dougan E. K."/>
            <person name="Rhodes N."/>
            <person name="Thang M."/>
            <person name="Chan C."/>
        </authorList>
    </citation>
    <scope>NUCLEOTIDE SEQUENCE</scope>
</reference>
<comment type="caution">
    <text evidence="1">The sequence shown here is derived from an EMBL/GenBank/DDBJ whole genome shotgun (WGS) entry which is preliminary data.</text>
</comment>
<protein>
    <recommendedName>
        <fullName evidence="3">Mitochondrial zinc maintenance protein 1, mitochondrial</fullName>
    </recommendedName>
</protein>
<accession>A0A812T3N5</accession>
<sequence>MAIRSLRIASAYRDFCRAVQATFANDASAQRQLRAETARTLRKHAALMSEGDLVKDLKSGTDMIKYEIVQASLNAETSNYRAHVNQDHLSRGDVLDLLTPEEAMKNRGS</sequence>
<evidence type="ECO:0008006" key="3">
    <source>
        <dbReference type="Google" id="ProtNLM"/>
    </source>
</evidence>
<name>A0A812T3N5_SYMPI</name>
<dbReference type="OrthoDB" id="428643at2759"/>
<dbReference type="EMBL" id="CAJNIZ010028516">
    <property type="protein sequence ID" value="CAE7508868.1"/>
    <property type="molecule type" value="Genomic_DNA"/>
</dbReference>
<evidence type="ECO:0000313" key="1">
    <source>
        <dbReference type="EMBL" id="CAE7508868.1"/>
    </source>
</evidence>
<gene>
    <name evidence="1" type="ORF">SPIL2461_LOCUS13215</name>
</gene>
<organism evidence="1 2">
    <name type="scientific">Symbiodinium pilosum</name>
    <name type="common">Dinoflagellate</name>
    <dbReference type="NCBI Taxonomy" id="2952"/>
    <lineage>
        <taxon>Eukaryota</taxon>
        <taxon>Sar</taxon>
        <taxon>Alveolata</taxon>
        <taxon>Dinophyceae</taxon>
        <taxon>Suessiales</taxon>
        <taxon>Symbiodiniaceae</taxon>
        <taxon>Symbiodinium</taxon>
    </lineage>
</organism>
<keyword evidence="2" id="KW-1185">Reference proteome</keyword>
<dbReference type="AlphaFoldDB" id="A0A812T3N5"/>
<evidence type="ECO:0000313" key="2">
    <source>
        <dbReference type="Proteomes" id="UP000649617"/>
    </source>
</evidence>
<dbReference type="Proteomes" id="UP000649617">
    <property type="component" value="Unassembled WGS sequence"/>
</dbReference>
<proteinExistence type="predicted"/>